<dbReference type="PANTHER" id="PTHR36220">
    <property type="entry name" value="UNNAMED PRODUCT"/>
    <property type="match status" value="1"/>
</dbReference>
<feature type="compositionally biased region" description="Low complexity" evidence="1">
    <location>
        <begin position="2338"/>
        <end position="2358"/>
    </location>
</feature>
<evidence type="ECO:0000313" key="4">
    <source>
        <dbReference type="EMBL" id="MQA22114.1"/>
    </source>
</evidence>
<feature type="domain" description="YDG" evidence="2">
    <location>
        <begin position="2139"/>
        <end position="2215"/>
    </location>
</feature>
<feature type="domain" description="YDG" evidence="2">
    <location>
        <begin position="1473"/>
        <end position="1548"/>
    </location>
</feature>
<feature type="domain" description="YDG" evidence="2">
    <location>
        <begin position="972"/>
        <end position="1045"/>
    </location>
</feature>
<comment type="caution">
    <text evidence="4">The sequence shown here is derived from an EMBL/GenBank/DDBJ whole genome shotgun (WGS) entry which is preliminary data.</text>
</comment>
<protein>
    <submittedName>
        <fullName evidence="4">Uncharacterized protein</fullName>
    </submittedName>
</protein>
<dbReference type="Pfam" id="PF18657">
    <property type="entry name" value="YDG"/>
    <property type="match status" value="16"/>
</dbReference>
<dbReference type="InterPro" id="IPR013517">
    <property type="entry name" value="FG-GAP"/>
</dbReference>
<feature type="domain" description="MBG" evidence="3">
    <location>
        <begin position="811"/>
        <end position="880"/>
    </location>
</feature>
<dbReference type="RefSeq" id="WP_152807616.1">
    <property type="nucleotide sequence ID" value="NZ_WHUF01000006.1"/>
</dbReference>
<feature type="domain" description="YDG" evidence="2">
    <location>
        <begin position="1557"/>
        <end position="1632"/>
    </location>
</feature>
<feature type="domain" description="YDG" evidence="2">
    <location>
        <begin position="1892"/>
        <end position="1966"/>
    </location>
</feature>
<gene>
    <name evidence="4" type="ORF">GEV01_21605</name>
</gene>
<dbReference type="Pfam" id="PF18676">
    <property type="entry name" value="MBG_2"/>
    <property type="match status" value="2"/>
</dbReference>
<feature type="domain" description="YDG" evidence="2">
    <location>
        <begin position="1808"/>
        <end position="1885"/>
    </location>
</feature>
<dbReference type="Gene3D" id="3.30.160.710">
    <property type="match status" value="1"/>
</dbReference>
<feature type="domain" description="YDG" evidence="2">
    <location>
        <begin position="1140"/>
        <end position="1214"/>
    </location>
</feature>
<dbReference type="Gene3D" id="2.160.20.10">
    <property type="entry name" value="Single-stranded right-handed beta-helix, Pectin lyase-like"/>
    <property type="match status" value="1"/>
</dbReference>
<dbReference type="PROSITE" id="PS51470">
    <property type="entry name" value="FG_GAP"/>
    <property type="match status" value="2"/>
</dbReference>
<proteinExistence type="predicted"/>
<feature type="domain" description="YDG" evidence="2">
    <location>
        <begin position="1725"/>
        <end position="1797"/>
    </location>
</feature>
<dbReference type="SMART" id="SM00191">
    <property type="entry name" value="Int_alpha"/>
    <property type="match status" value="5"/>
</dbReference>
<feature type="domain" description="YDG" evidence="2">
    <location>
        <begin position="1305"/>
        <end position="1380"/>
    </location>
</feature>
<evidence type="ECO:0000256" key="1">
    <source>
        <dbReference type="SAM" id="MobiDB-lite"/>
    </source>
</evidence>
<dbReference type="PANTHER" id="PTHR36220:SF1">
    <property type="entry name" value="GAMMA TUBULIN COMPLEX COMPONENT C-TERMINAL DOMAIN-CONTAINING PROTEIN"/>
    <property type="match status" value="1"/>
</dbReference>
<keyword evidence="5" id="KW-1185">Reference proteome</keyword>
<dbReference type="InterPro" id="IPR013519">
    <property type="entry name" value="Int_alpha_beta-p"/>
</dbReference>
<organism evidence="4 5">
    <name type="scientific">Rugamonas rivuli</name>
    <dbReference type="NCBI Taxonomy" id="2743358"/>
    <lineage>
        <taxon>Bacteria</taxon>
        <taxon>Pseudomonadati</taxon>
        <taxon>Pseudomonadota</taxon>
        <taxon>Betaproteobacteria</taxon>
        <taxon>Burkholderiales</taxon>
        <taxon>Oxalobacteraceae</taxon>
        <taxon>Telluria group</taxon>
        <taxon>Rugamonas</taxon>
    </lineage>
</organism>
<feature type="non-terminal residue" evidence="4">
    <location>
        <position position="1"/>
    </location>
</feature>
<evidence type="ECO:0000313" key="5">
    <source>
        <dbReference type="Proteomes" id="UP000444318"/>
    </source>
</evidence>
<evidence type="ECO:0000259" key="3">
    <source>
        <dbReference type="Pfam" id="PF18676"/>
    </source>
</evidence>
<feature type="domain" description="YDG" evidence="2">
    <location>
        <begin position="1388"/>
        <end position="1466"/>
    </location>
</feature>
<dbReference type="Proteomes" id="UP000444318">
    <property type="component" value="Unassembled WGS sequence"/>
</dbReference>
<feature type="domain" description="YDG" evidence="2">
    <location>
        <begin position="1056"/>
        <end position="1132"/>
    </location>
</feature>
<feature type="domain" description="MBG" evidence="3">
    <location>
        <begin position="2227"/>
        <end position="2298"/>
    </location>
</feature>
<dbReference type="EMBL" id="WHUF01000006">
    <property type="protein sequence ID" value="MQA22114.1"/>
    <property type="molecule type" value="Genomic_DNA"/>
</dbReference>
<feature type="domain" description="YDG" evidence="2">
    <location>
        <begin position="889"/>
        <end position="964"/>
    </location>
</feature>
<evidence type="ECO:0000259" key="2">
    <source>
        <dbReference type="Pfam" id="PF18657"/>
    </source>
</evidence>
<sequence>LASSALHSARGGSGVGGRIDASGQDVSLFSAVLDASGQTQGGLVRVGGAFQGGTPAAGAPDTARFVTRWGGSAAIANAGTTFINDSSAIDVSARGAAGQGGTAVLWSQDRTTMLGTLTASGAAAGGAVEISSKNDLRSAGLDKVTVGAGGQLLLDPKNLIIRADASQWNYQAVLGAGRSGGSNVNVGGLEAGDGYGAAVALSASGTQLAVGAPYDAGQGNTVGGAGAVRLYTFSDGNFGGAVLKGTLGTGYTGAGNTNVSLPSNALFGSSVALSGDGLTLAVGAPGQQSGAGQVYEYRYSAAAFGGTITTATLANPHGSFADAFGTAVALNGNGSKLAVGALYDTTSGNNAGAAHLYNNSNLAAISRTATLTGSGGDALFGTALAYNGAGDRLAVGAIGENSGKGAVYLYDTSAATPAVLHKLSADVSGGNNTNVALLGGEYFGSALAFNAAGTRLAVGAPSSPANGGTSLGPGAVRIYDFADTAYATPVLSATFGRGYSSAPNVDVPLNDYDSFGYALALNGAGDRMVVGAPFSDGVQAGTAGSGNVHAFALLPTPVGNQTYGDASGGTSTVSSVALAAQLAAGVSVALQASNDLTLDGDSAVNAGGGAGSLTLQAGRSVTLNSAITLGSGTLTVVANDSKPTPSTGPVDAERDTGAATLTVNAALSAGGDVNLSIADGSGKTNRDNGALLVNAAVTARNISLKNLGPADGTVRLGADGKLSASGSGTAIEVVAGPADGLFLNYSAQATPLGVGLNLTGGGRFLVYAANPATSLERVSGYSKHYGQSYTGSTPAYAANGNWFLYALAPILTITASSATRAYDGQLAGPLSYVASGYIDGDLSAGLSGALAVAGGGRNAGSYAIGQGTLASAMGYHINLAGNGATLTVTPKVLTVAAAGIDKVYDGSRNASVNYSSDAIAGDALSISGSASFADKNAQAGKSVSVTGIALGGADAGNYTLAASTAATTASITPRALHASATSAGKVYDGSVAANVTLGDDRIAGDQLVLAPGSASYADKQAGAGKTITVGGITLSGADAGNYALGAGNITTHADITARTLNVSATGTSKVYDGSSSAAVTLGDDRVNGDLLTVSAGSAAYADKNAGNGKAVTASGLTLAGADAGNYTLAAPTASGTGSITQRTLNAVATGATKVYDGSTAATVAYGDDRVSGDAITYGGSASYADKNAGSGKAVAIGSVTIGGADAANYVLAVAGNTTTGVITQRALTVTAGAATKVYDGSTAASVTLGDDRLGGDQLALAASASYDSKNAGNRSVAVSGITLGGADAGNYRLVSDSATSTGVITPKALAVSVTGADKVYDGTAAAHVDFHDDRVAGDQFSFAANANYADKNVGAGKAVTVTGIALGGADAGNYTLAGSTAATTAGITARTLTATASGVTRVYDGTTAAVATLGDNRIGGDQLTLTASGAAVYADKNAGSGKALSVGGVALSGADAGNYVLASSTAAGTGTITQKALTVGVTGGDKVYDGTVAARVDYSDSGRIAGDQFTVGGSAVYADKNAGTGKGITVTGIALSGTDAGNYAVAPTALNTTGSITPRALTVGIASAGKVYDGTTAAVVSMSDNRVDGDALSITSNAASYADKNVGSGKTVSVSGIALAGADAQNYTLSDTGASTRAAITPRTLTVTGSGVSKVYDGTAAASVSFADNRIGGDQLGVAVGSASYVDKNVGANKALTFSGVTLSGADSGNYVLDVVNSGGTGAITPRMLNASAAGVDKVYDGTTAAALAWNDDRVRGDVLSYSAAASFADKNAGSAKTVSVTGVTLGGADSGNYVLVPGNSSVQAAITPRALNVTANVAGKVYDGTTAASATLSDNRISGDVLSVTGGAAVFADKNAGAAKAVSVSGVTLSGADAGNYQLASATASGSAAITQRNLSFTVTGADKVYDGGTAATVSISDNRLAGDSLSFAPVAAFSDKNVGSGKTITLSGLSLSGADASNYHLVTSSGSATASITPRALAVTASALDKVYDGTVAASVQFKDDRVAGDELSLSGSASFAGKNAGVQQVQLKDVTAAGADAGNYTISVGSAGSATITPRALSASVTAADKVYDGGTAASVALSVNALAGDTVRISGSGAFADKNAGAAKSVVLSGVELSGADAGNYKLDAASLKASAAITPRVLVASVSAADKVYDGTLAAQFAVSDNRIAGDVLDVSGGSAAFADKNAGAGKTVTVSGLSLGGADARNYRLASSSATTAAAIARKDLTITANNQTRAPGVANPVLSYTVGGLVSGDDVGAVNASTGATAQSPAGTYPITLAGTDLRNYRVTYVDGVLTVLRPAAPVTDTIGTIVRPQIPLTPANPGDNLFGVPSAPGLSPLPQLAQQTPAQSPQQQQAGGNAATVALSGFVAAPASGPGVVPAAVEISTATLPGGTQVASRDGGLRTAE</sequence>
<name>A0A843SJH7_9BURK</name>
<feature type="domain" description="YDG" evidence="2">
    <location>
        <begin position="1641"/>
        <end position="1714"/>
    </location>
</feature>
<feature type="domain" description="YDG" evidence="2">
    <location>
        <begin position="1975"/>
        <end position="2046"/>
    </location>
</feature>
<dbReference type="InterPro" id="IPR041286">
    <property type="entry name" value="MBG_2"/>
</dbReference>
<dbReference type="InterPro" id="IPR041248">
    <property type="entry name" value="YDG"/>
</dbReference>
<dbReference type="InterPro" id="IPR012334">
    <property type="entry name" value="Pectin_lyas_fold"/>
</dbReference>
<accession>A0A843SJH7</accession>
<dbReference type="Pfam" id="PF14312">
    <property type="entry name" value="FG-GAP_2"/>
    <property type="match status" value="1"/>
</dbReference>
<dbReference type="SUPFAM" id="SSF82171">
    <property type="entry name" value="DPP6 N-terminal domain-like"/>
    <property type="match status" value="1"/>
</dbReference>
<reference evidence="4 5" key="1">
    <citation type="submission" date="2019-10" db="EMBL/GenBank/DDBJ databases">
        <title>Two novel species isolated from a subtropical stream in China.</title>
        <authorList>
            <person name="Lu H."/>
        </authorList>
    </citation>
    <scope>NUCLEOTIDE SEQUENCE [LARGE SCALE GENOMIC DNA]</scope>
    <source>
        <strain evidence="4 5">FT103W</strain>
    </source>
</reference>
<feature type="domain" description="YDG" evidence="2">
    <location>
        <begin position="2056"/>
        <end position="2130"/>
    </location>
</feature>
<feature type="region of interest" description="Disordered" evidence="1">
    <location>
        <begin position="2332"/>
        <end position="2361"/>
    </location>
</feature>
<feature type="domain" description="YDG" evidence="2">
    <location>
        <begin position="1223"/>
        <end position="1297"/>
    </location>
</feature>